<reference evidence="5" key="1">
    <citation type="submission" date="2022-11" db="EMBL/GenBank/DDBJ databases">
        <title>Centuries of genome instability and evolution in soft-shell clam transmissible cancer (bioRxiv).</title>
        <authorList>
            <person name="Hart S.F.M."/>
            <person name="Yonemitsu M.A."/>
            <person name="Giersch R.M."/>
            <person name="Beal B.F."/>
            <person name="Arriagada G."/>
            <person name="Davis B.W."/>
            <person name="Ostrander E.A."/>
            <person name="Goff S.P."/>
            <person name="Metzger M.J."/>
        </authorList>
    </citation>
    <scope>NUCLEOTIDE SEQUENCE</scope>
    <source>
        <strain evidence="5">MELC-2E11</strain>
        <tissue evidence="5">Siphon/mantle</tissue>
    </source>
</reference>
<dbReference type="InterPro" id="IPR001806">
    <property type="entry name" value="Small_GTPase"/>
</dbReference>
<keyword evidence="3" id="KW-0378">Hydrolase</keyword>
<evidence type="ECO:0000256" key="2">
    <source>
        <dbReference type="ARBA" id="ARBA00011984"/>
    </source>
</evidence>
<dbReference type="Pfam" id="PF00071">
    <property type="entry name" value="Ras"/>
    <property type="match status" value="1"/>
</dbReference>
<dbReference type="EC" id="3.6.5.2" evidence="2"/>
<protein>
    <recommendedName>
        <fullName evidence="2">small monomeric GTPase</fullName>
        <ecNumber evidence="2">3.6.5.2</ecNumber>
    </recommendedName>
</protein>
<sequence>MSQKRFTGARIVLLGASGVGKTAFAVRYITKRFIGDYDRDKEMVYTRHLPTPRDEITLDILDTGARLSSETIEKHTKWGDGYILIYSLTDRASLTYLSEVKDIITKVKGRDCPLTLVGNKSDLISAREVNDEESSDFGQKFDCPKFEISVAETCQGVLEVMDEIMCQIKRDFVKNMNTSNQLAIADNKPRSKLYSMKKAFKKRINRSHSDTF</sequence>
<dbReference type="PANTHER" id="PTHR45704">
    <property type="entry name" value="RAS-LIKE FAMILY MEMBER 11"/>
    <property type="match status" value="1"/>
</dbReference>
<dbReference type="SMART" id="SM00173">
    <property type="entry name" value="RAS"/>
    <property type="match status" value="1"/>
</dbReference>
<evidence type="ECO:0000313" key="6">
    <source>
        <dbReference type="Proteomes" id="UP001164746"/>
    </source>
</evidence>
<evidence type="ECO:0000313" key="5">
    <source>
        <dbReference type="EMBL" id="WAR08765.1"/>
    </source>
</evidence>
<dbReference type="Proteomes" id="UP001164746">
    <property type="component" value="Chromosome 6"/>
</dbReference>
<keyword evidence="6" id="KW-1185">Reference proteome</keyword>
<name>A0ABY7EFH4_MYAAR</name>
<dbReference type="InterPro" id="IPR027417">
    <property type="entry name" value="P-loop_NTPase"/>
</dbReference>
<dbReference type="PROSITE" id="PS51419">
    <property type="entry name" value="RAB"/>
    <property type="match status" value="1"/>
</dbReference>
<proteinExistence type="inferred from homology"/>
<evidence type="ECO:0000256" key="1">
    <source>
        <dbReference type="ARBA" id="ARBA00008344"/>
    </source>
</evidence>
<dbReference type="SUPFAM" id="SSF52540">
    <property type="entry name" value="P-loop containing nucleoside triphosphate hydrolases"/>
    <property type="match status" value="1"/>
</dbReference>
<evidence type="ECO:0000256" key="4">
    <source>
        <dbReference type="ARBA" id="ARBA00048098"/>
    </source>
</evidence>
<dbReference type="SMART" id="SM00175">
    <property type="entry name" value="RAB"/>
    <property type="match status" value="1"/>
</dbReference>
<evidence type="ECO:0000256" key="3">
    <source>
        <dbReference type="ARBA" id="ARBA00022801"/>
    </source>
</evidence>
<organism evidence="5 6">
    <name type="scientific">Mya arenaria</name>
    <name type="common">Soft-shell clam</name>
    <dbReference type="NCBI Taxonomy" id="6604"/>
    <lineage>
        <taxon>Eukaryota</taxon>
        <taxon>Metazoa</taxon>
        <taxon>Spiralia</taxon>
        <taxon>Lophotrochozoa</taxon>
        <taxon>Mollusca</taxon>
        <taxon>Bivalvia</taxon>
        <taxon>Autobranchia</taxon>
        <taxon>Heteroconchia</taxon>
        <taxon>Euheterodonta</taxon>
        <taxon>Imparidentia</taxon>
        <taxon>Neoheterodontei</taxon>
        <taxon>Myida</taxon>
        <taxon>Myoidea</taxon>
        <taxon>Myidae</taxon>
        <taxon>Mya</taxon>
    </lineage>
</organism>
<dbReference type="PROSITE" id="PS51421">
    <property type="entry name" value="RAS"/>
    <property type="match status" value="1"/>
</dbReference>
<comment type="similarity">
    <text evidence="1">Belongs to the small GTPase superfamily. Ras family.</text>
</comment>
<dbReference type="Gene3D" id="3.40.50.300">
    <property type="entry name" value="P-loop containing nucleotide triphosphate hydrolases"/>
    <property type="match status" value="1"/>
</dbReference>
<dbReference type="InterPro" id="IPR051065">
    <property type="entry name" value="Ras-related_GTPase"/>
</dbReference>
<comment type="catalytic activity">
    <reaction evidence="4">
        <text>GTP + H2O = GDP + phosphate + H(+)</text>
        <dbReference type="Rhea" id="RHEA:19669"/>
        <dbReference type="ChEBI" id="CHEBI:15377"/>
        <dbReference type="ChEBI" id="CHEBI:15378"/>
        <dbReference type="ChEBI" id="CHEBI:37565"/>
        <dbReference type="ChEBI" id="CHEBI:43474"/>
        <dbReference type="ChEBI" id="CHEBI:58189"/>
        <dbReference type="EC" id="3.6.5.2"/>
    </reaction>
</comment>
<gene>
    <name evidence="5" type="ORF">MAR_018723</name>
</gene>
<dbReference type="EMBL" id="CP111017">
    <property type="protein sequence ID" value="WAR08765.1"/>
    <property type="molecule type" value="Genomic_DNA"/>
</dbReference>
<accession>A0ABY7EFH4</accession>
<dbReference type="PRINTS" id="PR00449">
    <property type="entry name" value="RASTRNSFRMNG"/>
</dbReference>